<comment type="caution">
    <text evidence="2">The sequence shown here is derived from an EMBL/GenBank/DDBJ whole genome shotgun (WGS) entry which is preliminary data.</text>
</comment>
<dbReference type="EMBL" id="JAFBMS010000017">
    <property type="protein sequence ID" value="KAG9345726.1"/>
    <property type="molecule type" value="Genomic_DNA"/>
</dbReference>
<evidence type="ECO:0000313" key="2">
    <source>
        <dbReference type="EMBL" id="KAG9345726.1"/>
    </source>
</evidence>
<dbReference type="AlphaFoldDB" id="A0A8T2P1W1"/>
<evidence type="ECO:0000256" key="1">
    <source>
        <dbReference type="SAM" id="MobiDB-lite"/>
    </source>
</evidence>
<evidence type="ECO:0000313" key="3">
    <source>
        <dbReference type="Proteomes" id="UP000824540"/>
    </source>
</evidence>
<organism evidence="2 3">
    <name type="scientific">Albula glossodonta</name>
    <name type="common">roundjaw bonefish</name>
    <dbReference type="NCBI Taxonomy" id="121402"/>
    <lineage>
        <taxon>Eukaryota</taxon>
        <taxon>Metazoa</taxon>
        <taxon>Chordata</taxon>
        <taxon>Craniata</taxon>
        <taxon>Vertebrata</taxon>
        <taxon>Euteleostomi</taxon>
        <taxon>Actinopterygii</taxon>
        <taxon>Neopterygii</taxon>
        <taxon>Teleostei</taxon>
        <taxon>Albuliformes</taxon>
        <taxon>Albulidae</taxon>
        <taxon>Albula</taxon>
    </lineage>
</organism>
<proteinExistence type="predicted"/>
<accession>A0A8T2P1W1</accession>
<keyword evidence="3" id="KW-1185">Reference proteome</keyword>
<protein>
    <submittedName>
        <fullName evidence="2">Uncharacterized protein</fullName>
    </submittedName>
</protein>
<name>A0A8T2P1W1_9TELE</name>
<gene>
    <name evidence="2" type="ORF">JZ751_008870</name>
</gene>
<feature type="region of interest" description="Disordered" evidence="1">
    <location>
        <begin position="75"/>
        <end position="94"/>
    </location>
</feature>
<reference evidence="2" key="1">
    <citation type="thesis" date="2021" institute="BYU ScholarsArchive" country="Provo, UT, USA">
        <title>Applications of and Algorithms for Genome Assembly and Genomic Analyses with an Emphasis on Marine Teleosts.</title>
        <authorList>
            <person name="Pickett B.D."/>
        </authorList>
    </citation>
    <scope>NUCLEOTIDE SEQUENCE</scope>
    <source>
        <strain evidence="2">HI-2016</strain>
    </source>
</reference>
<dbReference type="Proteomes" id="UP000824540">
    <property type="component" value="Unassembled WGS sequence"/>
</dbReference>
<sequence length="94" mass="9432">MAPPPHSPPATAGPAHTALCVSSSSGISSLARLSTGTIQLSLNSMFGAAFFSCISGCTSITSNEGGMGAKFPCRPPPDAAETGPEKSHCIQNLL</sequence>